<dbReference type="SUPFAM" id="SSF49265">
    <property type="entry name" value="Fibronectin type III"/>
    <property type="match status" value="1"/>
</dbReference>
<dbReference type="PROSITE" id="PS51257">
    <property type="entry name" value="PROKAR_LIPOPROTEIN"/>
    <property type="match status" value="1"/>
</dbReference>
<dbReference type="Gene3D" id="2.60.40.10">
    <property type="entry name" value="Immunoglobulins"/>
    <property type="match status" value="1"/>
</dbReference>
<evidence type="ECO:0000259" key="2">
    <source>
        <dbReference type="PROSITE" id="PS50853"/>
    </source>
</evidence>
<gene>
    <name evidence="3" type="ORF">BcellWH2_04054</name>
    <name evidence="4" type="ORF">DWX97_02445</name>
</gene>
<reference evidence="4 6" key="2">
    <citation type="submission" date="2018-08" db="EMBL/GenBank/DDBJ databases">
        <title>A genome reference for cultivated species of the human gut microbiota.</title>
        <authorList>
            <person name="Zou Y."/>
            <person name="Xue W."/>
            <person name="Luo G."/>
        </authorList>
    </citation>
    <scope>NUCLEOTIDE SEQUENCE [LARGE SCALE GENOMIC DNA]</scope>
    <source>
        <strain evidence="4 6">AF22-3AC</strain>
    </source>
</reference>
<dbReference type="SUPFAM" id="SSF51126">
    <property type="entry name" value="Pectin lyase-like"/>
    <property type="match status" value="1"/>
</dbReference>
<dbReference type="InterPro" id="IPR036116">
    <property type="entry name" value="FN3_sf"/>
</dbReference>
<feature type="chain" id="PRO_5041523343" evidence="1">
    <location>
        <begin position="21"/>
        <end position="523"/>
    </location>
</feature>
<dbReference type="InterPro" id="IPR003961">
    <property type="entry name" value="FN3_dom"/>
</dbReference>
<evidence type="ECO:0000256" key="1">
    <source>
        <dbReference type="SAM" id="SignalP"/>
    </source>
</evidence>
<protein>
    <submittedName>
        <fullName evidence="3">Fibronectin type III domain protein</fullName>
    </submittedName>
    <submittedName>
        <fullName evidence="4">Fibronectin type III domain-containing protein</fullName>
    </submittedName>
</protein>
<dbReference type="Pfam" id="PF17161">
    <property type="entry name" value="DUF5123"/>
    <property type="match status" value="1"/>
</dbReference>
<keyword evidence="1" id="KW-0732">Signal</keyword>
<organism evidence="3 5">
    <name type="scientific">Bacteroides cellulosilyticus</name>
    <dbReference type="NCBI Taxonomy" id="246787"/>
    <lineage>
        <taxon>Bacteria</taxon>
        <taxon>Pseudomonadati</taxon>
        <taxon>Bacteroidota</taxon>
        <taxon>Bacteroidia</taxon>
        <taxon>Bacteroidales</taxon>
        <taxon>Bacteroidaceae</taxon>
        <taxon>Bacteroides</taxon>
    </lineage>
</organism>
<accession>A0A0P0GT40</accession>
<dbReference type="EMBL" id="CP012801">
    <property type="protein sequence ID" value="ALJ61274.1"/>
    <property type="molecule type" value="Genomic_DNA"/>
</dbReference>
<evidence type="ECO:0000313" key="4">
    <source>
        <dbReference type="EMBL" id="RGS40147.1"/>
    </source>
</evidence>
<evidence type="ECO:0000313" key="3">
    <source>
        <dbReference type="EMBL" id="ALJ61274.1"/>
    </source>
</evidence>
<name>A0A0P0GT40_9BACE</name>
<dbReference type="Proteomes" id="UP000283341">
    <property type="component" value="Unassembled WGS sequence"/>
</dbReference>
<dbReference type="PROSITE" id="PS50853">
    <property type="entry name" value="FN3"/>
    <property type="match status" value="1"/>
</dbReference>
<dbReference type="InterPro" id="IPR033427">
    <property type="entry name" value="DUF5123"/>
</dbReference>
<evidence type="ECO:0000313" key="5">
    <source>
        <dbReference type="Proteomes" id="UP000061809"/>
    </source>
</evidence>
<dbReference type="CDD" id="cd00063">
    <property type="entry name" value="FN3"/>
    <property type="match status" value="2"/>
</dbReference>
<evidence type="ECO:0000313" key="6">
    <source>
        <dbReference type="Proteomes" id="UP000283341"/>
    </source>
</evidence>
<dbReference type="AlphaFoldDB" id="A0A0P0GT40"/>
<reference evidence="3 5" key="1">
    <citation type="journal article" date="2015" name="Science">
        <title>Genetic determinants of in vivo fitness and diet responsiveness in multiple human gut Bacteroides.</title>
        <authorList>
            <person name="Wu M."/>
            <person name="McNulty N.P."/>
            <person name="Rodionov D.A."/>
            <person name="Khoroshkin M.S."/>
            <person name="Griffin N.W."/>
            <person name="Cheng J."/>
            <person name="Latreille P."/>
            <person name="Kerstetter R.A."/>
            <person name="Terrapon N."/>
            <person name="Henrissat B."/>
            <person name="Osterman A.L."/>
            <person name="Gordon J.I."/>
        </authorList>
    </citation>
    <scope>NUCLEOTIDE SEQUENCE [LARGE SCALE GENOMIC DNA]</scope>
    <source>
        <strain evidence="3 5">WH2</strain>
    </source>
</reference>
<dbReference type="InterPro" id="IPR013783">
    <property type="entry name" value="Ig-like_fold"/>
</dbReference>
<dbReference type="EMBL" id="QRVJ01000001">
    <property type="protein sequence ID" value="RGS40147.1"/>
    <property type="molecule type" value="Genomic_DNA"/>
</dbReference>
<dbReference type="KEGG" id="bcel:BcellWH2_04054"/>
<proteinExistence type="predicted"/>
<dbReference type="PATRIC" id="fig|246787.4.peg.4194"/>
<dbReference type="RefSeq" id="WP_029427168.1">
    <property type="nucleotide sequence ID" value="NZ_CP012801.1"/>
</dbReference>
<feature type="domain" description="Fibronectin type-III" evidence="2">
    <location>
        <begin position="40"/>
        <end position="133"/>
    </location>
</feature>
<dbReference type="Proteomes" id="UP000061809">
    <property type="component" value="Chromosome"/>
</dbReference>
<dbReference type="SMART" id="SM00060">
    <property type="entry name" value="FN3"/>
    <property type="match status" value="2"/>
</dbReference>
<dbReference type="InterPro" id="IPR011050">
    <property type="entry name" value="Pectin_lyase_fold/virulence"/>
</dbReference>
<feature type="signal peptide" evidence="1">
    <location>
        <begin position="1"/>
        <end position="20"/>
    </location>
</feature>
<sequence length="523" mass="56869">MKNKFKNIALICGVGLMAFAASCSDLDDEIKSSSYDRLFSPTAVEARVQNKTNVRLGWTKVLGADSYVIELFANDSLQFEGSPVTTYNEVTDNPYTITGLDGETKYSARIKAVGEKISESKWTGVFFKTDAEQILEAVTDDDITSSTVTLRWPAGTAVTAITISGGLEETRTLSAEEIAAGTATITGLTYETKYTFNIMNGTKSRGKVTVTTMPDYIPAYPGDDLQAKIDAAEEGATIMLLPSKDGSTNQFIYLDNETGDASTKELTISKNIAIKCLGTKPVEAQIKFVLEGTDGFTTENIKFIGVSADILIKTSNCSGTIIVNNIEASGFGNFVVDPGTNTCKVDEFTVTNSYFHDMCSSKRFVDSQKKKCAIMLFNMKNCTVANSCSGSDFLRFDYNANAAGMIINFENNTLYKIEATSKGLFYIRSNSNGDKAFTANIKNNVFAEMGEKVFFSQDAKTDNLIFNNNNYFNTPSLVVNPDGGSGKVFDTTGLSLNPEFKDAANNDFTITNETLIDKNIGNI</sequence>